<protein>
    <submittedName>
        <fullName evidence="1">Uncharacterized protein</fullName>
    </submittedName>
</protein>
<evidence type="ECO:0000313" key="1">
    <source>
        <dbReference type="EMBL" id="RZB44240.1"/>
    </source>
</evidence>
<comment type="caution">
    <text evidence="1">The sequence shown here is derived from an EMBL/GenBank/DDBJ whole genome shotgun (WGS) entry which is preliminary data.</text>
</comment>
<organism evidence="1 2">
    <name type="scientific">Glycine soja</name>
    <name type="common">Wild soybean</name>
    <dbReference type="NCBI Taxonomy" id="3848"/>
    <lineage>
        <taxon>Eukaryota</taxon>
        <taxon>Viridiplantae</taxon>
        <taxon>Streptophyta</taxon>
        <taxon>Embryophyta</taxon>
        <taxon>Tracheophyta</taxon>
        <taxon>Spermatophyta</taxon>
        <taxon>Magnoliopsida</taxon>
        <taxon>eudicotyledons</taxon>
        <taxon>Gunneridae</taxon>
        <taxon>Pentapetalae</taxon>
        <taxon>rosids</taxon>
        <taxon>fabids</taxon>
        <taxon>Fabales</taxon>
        <taxon>Fabaceae</taxon>
        <taxon>Papilionoideae</taxon>
        <taxon>50 kb inversion clade</taxon>
        <taxon>NPAAA clade</taxon>
        <taxon>indigoferoid/millettioid clade</taxon>
        <taxon>Phaseoleae</taxon>
        <taxon>Glycine</taxon>
        <taxon>Glycine subgen. Soja</taxon>
    </lineage>
</organism>
<dbReference type="AlphaFoldDB" id="A0A445F643"/>
<sequence>MWFSIPIEVSRRMGCRQDSSRLSRLFGSLLVVKRGLRGKKKSDPGRWVSDLVTGSKAKIASTIPCLADLRICETVVSFVAKLDE</sequence>
<evidence type="ECO:0000313" key="2">
    <source>
        <dbReference type="Proteomes" id="UP000289340"/>
    </source>
</evidence>
<keyword evidence="2" id="KW-1185">Reference proteome</keyword>
<accession>A0A445F643</accession>
<gene>
    <name evidence="1" type="ORF">D0Y65_054320</name>
</gene>
<proteinExistence type="predicted"/>
<dbReference type="Proteomes" id="UP000289340">
    <property type="component" value="Chromosome 20"/>
</dbReference>
<dbReference type="EMBL" id="QZWG01000020">
    <property type="protein sequence ID" value="RZB44240.1"/>
    <property type="molecule type" value="Genomic_DNA"/>
</dbReference>
<reference evidence="1 2" key="1">
    <citation type="submission" date="2018-09" db="EMBL/GenBank/DDBJ databases">
        <title>A high-quality reference genome of wild soybean provides a powerful tool to mine soybean genomes.</title>
        <authorList>
            <person name="Xie M."/>
            <person name="Chung C.Y.L."/>
            <person name="Li M.-W."/>
            <person name="Wong F.-L."/>
            <person name="Chan T.-F."/>
            <person name="Lam H.-M."/>
        </authorList>
    </citation>
    <scope>NUCLEOTIDE SEQUENCE [LARGE SCALE GENOMIC DNA]</scope>
    <source>
        <strain evidence="2">cv. W05</strain>
        <tissue evidence="1">Hypocotyl of etiolated seedlings</tissue>
    </source>
</reference>
<name>A0A445F643_GLYSO</name>